<sequence>MKKRFYGLLALAAILLIGVFAGLTASAKTLESAKGENVFVYAQNSAGKSVLMKIVTLDELKAISHGQLSGGLTGTDTGRDYDISTTDNYPTTQYCQARGITVPELVDYVKKVTGVKGAGALGFAGGDTLRLMATDSYGNYSRAWTYDELYGVKRYYFEGLYSSGTGWKPGWEIAGDDNSKFGLSLDDYNAQYKAADPFYADKRAVFASGTETVPILATESLSGRTTSATLVASTELGLADYIAANNGVVAGSLSKALEDTWSLRLSLPMSEADLMSAHRTAYDNFKWIYNMRLDMAKAPDIPSQGTVAAPQASFAVSGDKKTLTITVSCPTPGAQLFYSFDGAPQIPYTGPVTMDIGGRDLSASPVSFYMTAVREGWDDAGVVTARYPGMAPNFKELFSGMIGKTLTFEAADSVTPAEWGAWTGAIIGVMLKAPDDTGYITLQAGDYRIDNAAKTITFSAKLFSEPGSYSFRLQALRYATKNVSVAMKKPAPAVTALPDCELGRDIVFTFDDDGFQKGLTVYLVLPDGNRTLISPTYLDRTAAGRVTIKADWFDLSSCPITAPGTYTLEFMNSGYAPDTQEVSITVAAGTGFADVASTAWYADAVKYVRDMGLFGGTGGRKFSPDDAMTRAMLVTVLSRLAKADADALAPPAFSDVPADAWYAKAVSWGVESGVTGGVSAESFAPDAAVTREQLAAFLYRYAQSAGLALAAGSVGLDAFSDAAEVSGWASEAMSWAVGAGIINGSGGRLDPQGAATRAQVAQVMMNFSKAAD</sequence>
<dbReference type="Pfam" id="PF00395">
    <property type="entry name" value="SLH"/>
    <property type="match status" value="3"/>
</dbReference>
<evidence type="ECO:0000313" key="4">
    <source>
        <dbReference type="Proteomes" id="UP000183995"/>
    </source>
</evidence>
<evidence type="ECO:0000259" key="2">
    <source>
        <dbReference type="PROSITE" id="PS51272"/>
    </source>
</evidence>
<gene>
    <name evidence="3" type="ORF">SAMN02745823_01734</name>
</gene>
<dbReference type="AlphaFoldDB" id="A0A1M5XDS9"/>
<feature type="domain" description="SLH" evidence="2">
    <location>
        <begin position="649"/>
        <end position="712"/>
    </location>
</feature>
<dbReference type="Pfam" id="PF07550">
    <property type="entry name" value="Shr-like_HID"/>
    <property type="match status" value="1"/>
</dbReference>
<organism evidence="3 4">
    <name type="scientific">Sporobacter termitidis DSM 10068</name>
    <dbReference type="NCBI Taxonomy" id="1123282"/>
    <lineage>
        <taxon>Bacteria</taxon>
        <taxon>Bacillati</taxon>
        <taxon>Bacillota</taxon>
        <taxon>Clostridia</taxon>
        <taxon>Eubacteriales</taxon>
        <taxon>Oscillospiraceae</taxon>
        <taxon>Sporobacter</taxon>
    </lineage>
</organism>
<dbReference type="PROSITE" id="PS51272">
    <property type="entry name" value="SLH"/>
    <property type="match status" value="3"/>
</dbReference>
<keyword evidence="1" id="KW-0677">Repeat</keyword>
<protein>
    <submittedName>
        <fullName evidence="3">S-layer homology domain-containing protein</fullName>
    </submittedName>
</protein>
<accession>A0A1M5XDS9</accession>
<name>A0A1M5XDS9_9FIRM</name>
<dbReference type="PANTHER" id="PTHR43308:SF5">
    <property type="entry name" value="S-LAYER PROTEIN _ PEPTIDOGLYCAN ENDO-BETA-N-ACETYLGLUCOSAMINIDASE"/>
    <property type="match status" value="1"/>
</dbReference>
<keyword evidence="4" id="KW-1185">Reference proteome</keyword>
<evidence type="ECO:0000256" key="1">
    <source>
        <dbReference type="ARBA" id="ARBA00022737"/>
    </source>
</evidence>
<dbReference type="PANTHER" id="PTHR43308">
    <property type="entry name" value="OUTER MEMBRANE PROTEIN ALPHA-RELATED"/>
    <property type="match status" value="1"/>
</dbReference>
<dbReference type="STRING" id="1123282.SAMN02745823_01734"/>
<reference evidence="3 4" key="1">
    <citation type="submission" date="2016-11" db="EMBL/GenBank/DDBJ databases">
        <authorList>
            <person name="Jaros S."/>
            <person name="Januszkiewicz K."/>
            <person name="Wedrychowicz H."/>
        </authorList>
    </citation>
    <scope>NUCLEOTIDE SEQUENCE [LARGE SCALE GENOMIC DNA]</scope>
    <source>
        <strain evidence="3 4">DSM 10068</strain>
    </source>
</reference>
<feature type="domain" description="SLH" evidence="2">
    <location>
        <begin position="716"/>
        <end position="772"/>
    </location>
</feature>
<feature type="domain" description="SLH" evidence="2">
    <location>
        <begin position="588"/>
        <end position="647"/>
    </location>
</feature>
<dbReference type="InterPro" id="IPR001119">
    <property type="entry name" value="SLH_dom"/>
</dbReference>
<proteinExistence type="predicted"/>
<dbReference type="RefSeq" id="WP_084726357.1">
    <property type="nucleotide sequence ID" value="NZ_FQXV01000005.1"/>
</dbReference>
<dbReference type="EMBL" id="FQXV01000005">
    <property type="protein sequence ID" value="SHH97971.1"/>
    <property type="molecule type" value="Genomic_DNA"/>
</dbReference>
<dbReference type="InterPro" id="IPR051465">
    <property type="entry name" value="Cell_Envelope_Struct_Comp"/>
</dbReference>
<dbReference type="Proteomes" id="UP000183995">
    <property type="component" value="Unassembled WGS sequence"/>
</dbReference>
<dbReference type="InterPro" id="IPR011432">
    <property type="entry name" value="Shr-like_HID"/>
</dbReference>
<dbReference type="OrthoDB" id="1852644at2"/>
<evidence type="ECO:0000313" key="3">
    <source>
        <dbReference type="EMBL" id="SHH97971.1"/>
    </source>
</evidence>